<evidence type="ECO:0000256" key="5">
    <source>
        <dbReference type="RuleBase" id="RU000461"/>
    </source>
</evidence>
<protein>
    <submittedName>
        <fullName evidence="6">Cytochrome P450</fullName>
    </submittedName>
</protein>
<dbReference type="PANTHER" id="PTHR24300">
    <property type="entry name" value="CYTOCHROME P450 508A4-RELATED"/>
    <property type="match status" value="1"/>
</dbReference>
<dbReference type="Pfam" id="PF00067">
    <property type="entry name" value="p450"/>
    <property type="match status" value="1"/>
</dbReference>
<dbReference type="EMBL" id="CAADFE010000045">
    <property type="protein sequence ID" value="VFJ73132.1"/>
    <property type="molecule type" value="Genomic_DNA"/>
</dbReference>
<dbReference type="InterPro" id="IPR050182">
    <property type="entry name" value="Cytochrome_P450_fam2"/>
</dbReference>
<keyword evidence="4 5" id="KW-0349">Heme</keyword>
<dbReference type="PROSITE" id="PS00086">
    <property type="entry name" value="CYTOCHROME_P450"/>
    <property type="match status" value="1"/>
</dbReference>
<reference evidence="6" key="1">
    <citation type="submission" date="2019-02" db="EMBL/GenBank/DDBJ databases">
        <authorList>
            <person name="Gruber-Vodicka R. H."/>
            <person name="Seah K. B. B."/>
        </authorList>
    </citation>
    <scope>NUCLEOTIDE SEQUENCE</scope>
    <source>
        <strain evidence="6">BECK_BZ131</strain>
    </source>
</reference>
<feature type="binding site" description="axial binding residue" evidence="4">
    <location>
        <position position="411"/>
    </location>
    <ligand>
        <name>heme</name>
        <dbReference type="ChEBI" id="CHEBI:30413"/>
    </ligand>
    <ligandPart>
        <name>Fe</name>
        <dbReference type="ChEBI" id="CHEBI:18248"/>
    </ligandPart>
</feature>
<dbReference type="InterPro" id="IPR017972">
    <property type="entry name" value="Cyt_P450_CS"/>
</dbReference>
<keyword evidence="3 4" id="KW-0408">Iron</keyword>
<dbReference type="SUPFAM" id="SSF48264">
    <property type="entry name" value="Cytochrome P450"/>
    <property type="match status" value="1"/>
</dbReference>
<gene>
    <name evidence="6" type="ORF">BECKFW1821C_GA0114237_10459</name>
</gene>
<keyword evidence="5" id="KW-0503">Monooxygenase</keyword>
<comment type="cofactor">
    <cofactor evidence="4">
        <name>heme</name>
        <dbReference type="ChEBI" id="CHEBI:30413"/>
    </cofactor>
</comment>
<dbReference type="GO" id="GO:0004497">
    <property type="term" value="F:monooxygenase activity"/>
    <property type="evidence" value="ECO:0007669"/>
    <property type="project" value="UniProtKB-KW"/>
</dbReference>
<evidence type="ECO:0000256" key="3">
    <source>
        <dbReference type="ARBA" id="ARBA00023004"/>
    </source>
</evidence>
<evidence type="ECO:0000256" key="2">
    <source>
        <dbReference type="ARBA" id="ARBA00022723"/>
    </source>
</evidence>
<dbReference type="PRINTS" id="PR00463">
    <property type="entry name" value="EP450I"/>
</dbReference>
<sequence>MAEYKYPGDVRWLTHDNPHILFAELAREQGPVVPLASRRKLVVINGLETITEVLKDQADKLKRPTSPRVLQNSPGTWSVEIKDGEAHKQHKRIVVDAIHDFVTSRNPEVEAHASQTIDFIIDEIATGRPIDPDLPVGAGIISHAYFLNFGSILTREMAFELASEMNNLEHFIQSAVPGRFGTFKQELAPPVEKQTSADEFDIFLKNRDAMVEQVKKQIAEHRRSFDPNNLRDMTDGLIKASNDYSQRSPKDMRLSEKDILIGSLFQLFGASKGTLFFFMMYALHYMAVWPEIQTAIQKELDKITARGAQPGSSHRREMSLTEACMWEILRHSSLMALPAFNYETKQEVTAAGRKLDKGTIIFVNYYSTTRDERYWPEPESFDPMRFLDRDGKIDSDQTNKFLPFGIGPHKCLANHWAQTSMLTLFATLVSRCRFEMAPSTPRRLKQQANIFLLPHKYELIAVRRESVV</sequence>
<comment type="similarity">
    <text evidence="1 5">Belongs to the cytochrome P450 family.</text>
</comment>
<dbReference type="AlphaFoldDB" id="A0A450TVV4"/>
<evidence type="ECO:0000256" key="1">
    <source>
        <dbReference type="ARBA" id="ARBA00010617"/>
    </source>
</evidence>
<dbReference type="GO" id="GO:0005506">
    <property type="term" value="F:iron ion binding"/>
    <property type="evidence" value="ECO:0007669"/>
    <property type="project" value="InterPro"/>
</dbReference>
<accession>A0A450TVV4</accession>
<evidence type="ECO:0000256" key="4">
    <source>
        <dbReference type="PIRSR" id="PIRSR602401-1"/>
    </source>
</evidence>
<dbReference type="GO" id="GO:0020037">
    <property type="term" value="F:heme binding"/>
    <property type="evidence" value="ECO:0007669"/>
    <property type="project" value="InterPro"/>
</dbReference>
<dbReference type="GO" id="GO:0016705">
    <property type="term" value="F:oxidoreductase activity, acting on paired donors, with incorporation or reduction of molecular oxygen"/>
    <property type="evidence" value="ECO:0007669"/>
    <property type="project" value="InterPro"/>
</dbReference>
<dbReference type="InterPro" id="IPR036396">
    <property type="entry name" value="Cyt_P450_sf"/>
</dbReference>
<organism evidence="6">
    <name type="scientific">Candidatus Kentrum sp. FW</name>
    <dbReference type="NCBI Taxonomy" id="2126338"/>
    <lineage>
        <taxon>Bacteria</taxon>
        <taxon>Pseudomonadati</taxon>
        <taxon>Pseudomonadota</taxon>
        <taxon>Gammaproteobacteria</taxon>
        <taxon>Candidatus Kentrum</taxon>
    </lineage>
</organism>
<keyword evidence="5" id="KW-0560">Oxidoreductase</keyword>
<dbReference type="InterPro" id="IPR001128">
    <property type="entry name" value="Cyt_P450"/>
</dbReference>
<evidence type="ECO:0000313" key="6">
    <source>
        <dbReference type="EMBL" id="VFJ73132.1"/>
    </source>
</evidence>
<name>A0A450TVV4_9GAMM</name>
<proteinExistence type="inferred from homology"/>
<dbReference type="InterPro" id="IPR002401">
    <property type="entry name" value="Cyt_P450_E_grp-I"/>
</dbReference>
<dbReference type="Gene3D" id="1.10.630.10">
    <property type="entry name" value="Cytochrome P450"/>
    <property type="match status" value="1"/>
</dbReference>
<keyword evidence="2 4" id="KW-0479">Metal-binding</keyword>